<dbReference type="SUPFAM" id="SSF116907">
    <property type="entry name" value="Hook domain"/>
    <property type="match status" value="1"/>
</dbReference>
<dbReference type="PANTHER" id="PTHR18947">
    <property type="entry name" value="HOOK PROTEINS"/>
    <property type="match status" value="1"/>
</dbReference>
<dbReference type="EMBL" id="JARKIK010000031">
    <property type="protein sequence ID" value="KAK8741038.1"/>
    <property type="molecule type" value="Genomic_DNA"/>
</dbReference>
<feature type="compositionally biased region" description="Pro residues" evidence="5">
    <location>
        <begin position="1624"/>
        <end position="1634"/>
    </location>
</feature>
<gene>
    <name evidence="7" type="ORF">OTU49_002461</name>
</gene>
<evidence type="ECO:0000256" key="4">
    <source>
        <dbReference type="SAM" id="Coils"/>
    </source>
</evidence>
<dbReference type="InterPro" id="IPR043936">
    <property type="entry name" value="HOOK_N"/>
</dbReference>
<dbReference type="GO" id="GO:0005813">
    <property type="term" value="C:centrosome"/>
    <property type="evidence" value="ECO:0007669"/>
    <property type="project" value="TreeGrafter"/>
</dbReference>
<feature type="compositionally biased region" description="Polar residues" evidence="5">
    <location>
        <begin position="1528"/>
        <end position="1537"/>
    </location>
</feature>
<accession>A0AAW0XP22</accession>
<feature type="coiled-coil region" evidence="4">
    <location>
        <begin position="1091"/>
        <end position="1261"/>
    </location>
</feature>
<keyword evidence="3 4" id="KW-0175">Coiled coil</keyword>
<protein>
    <recommendedName>
        <fullName evidence="6">HOOK N-terminal domain-containing protein</fullName>
    </recommendedName>
</protein>
<feature type="domain" description="HOOK N-terminal" evidence="6">
    <location>
        <begin position="13"/>
        <end position="137"/>
    </location>
</feature>
<reference evidence="7 8" key="1">
    <citation type="journal article" date="2024" name="BMC Genomics">
        <title>Genome assembly of redclaw crayfish (Cherax quadricarinatus) provides insights into its immune adaptation and hypoxia tolerance.</title>
        <authorList>
            <person name="Liu Z."/>
            <person name="Zheng J."/>
            <person name="Li H."/>
            <person name="Fang K."/>
            <person name="Wang S."/>
            <person name="He J."/>
            <person name="Zhou D."/>
            <person name="Weng S."/>
            <person name="Chi M."/>
            <person name="Gu Z."/>
            <person name="He J."/>
            <person name="Li F."/>
            <person name="Wang M."/>
        </authorList>
    </citation>
    <scope>NUCLEOTIDE SEQUENCE [LARGE SCALE GENOMIC DNA]</scope>
    <source>
        <strain evidence="7">ZL_2023a</strain>
    </source>
</reference>
<feature type="compositionally biased region" description="Low complexity" evidence="5">
    <location>
        <begin position="1549"/>
        <end position="1559"/>
    </location>
</feature>
<sequence length="1656" mass="188255">VRTFESDGGGGLTYAALADGVFLYDVMLHLDPREVCGRQVNRHPTDPAARLANLAALLQHIKTFYQEVLTQTVVLRLPDVVKLSRAGESPAGVQELRHLLLLVLGCAVQSPRKEDIIDNIKKLDLDTQHCIVECIKEVTDNPEAVWPTEWTQVDAVPEDQVAHVFTTLVQQCRRLAHERDTYNQELLKVLCGEGDEEETSQESVHHLGVQLADCKAQLRRLRQEYEEKAESLAEYKDELDQTKIVVGKLRQENVELVQDARAARAWRDEADILRERASRVDALEQEVARYRDKMADIEFYKTRVEELREDNRILVETKEMLEEQLASSRRRAEQVLDLENNILQLKQTINQITIERDSDRERLQEVMEENAQLQLSTKNSLSESATLVAQLDNLKSQQPLNGSSVGSDLIGDAQARVLKLQLENQRLEAENEQLKHGSLLASTDKLLELELENKRLSHKVIQLQETSQKERTHLLQSQEESEKRHQETQRLHQTLNTVKTNSQRQIDELQQENTQLLELIESLRERQKKTTDARLLDVETENKKLTDVNLQFQSQVSRLEYEKQQLNRLTERLRESADRLSEAEHQKAELERENRDLHKAIGAFRESCERHETLERDYASLEVEFARVSKMLTNMKDTVAKLESVQSEKLQMQTEVERLNRSMDSLKSSSARIIDLESEKEAQHQQINLLQKQLATLKAERSRAEQLELDLLTAGNEVQKKKRSLDTIQKKLAETEKERSELENENSKLQRTVETLKLSTKKLNELERDLTEMEGTNDRLDRENKSLQKEVSRLRSAMEVKDGLIDEAASKTSTQERDIKRLNKEVDQLRGSDNRVRELEKEKREFEQLMMTERKTLNCLREDLVAEKVRTQQLANQLDSLTSDLAKLGLNADNLTAPVSDSDNDRYKALESMLEETLKRSVEVREEKIVSLESRLAESVSRNKDLRNHLLEVKSELESLRQRHQEEDASLSEDVSKEVAKLRDAVYRSNEEKGSLESEISELKCQTASYRDQVCALQSQVTSLSNQNTVMSQHNAKLQGENARLQVENTTLQSQSASLIAQNSALQSSATQSDAEREKVRRSCEERGSRLSRLVSDHEALQRLHQQLTREYDSLVLEHNNLKTTHKNLKHEQKELKERQSDMSASEDELLKLREALEDEMSKLKADSTSLANLRSEHSRLKDDFRSLFSANEKLRTEYKSLQSDYKTVKTENNTVKLRLTELRGELNDARDQMAALDVEVSKLTNKCQVLQTLNMTLEEDRRSLMSQVSLLLTQYHDLLTQTLEDKQHFHQEEKNFTDKLNNLRRGKEKLEEKIMEQYRRMDNSPSKKKGFGSNLVRRVRKAGTELINKVPRTGRSRSRGREEGGESPDSSSLGSSSHANDSMDSGSETRRSSPNLPPSPSHEGEGGELRTPGNLQISNQYRKSLPPALSDNYVSQILRGSVSSEDVGSVRSGDASDSHQEDSLSTVTAGSGTGELSRAGSRRPVYLMEDSDSIPTRDVGPELLQDNQSRGRASFRSSSSASLSQQVINRSYNGVHSSLPPSTPSTPTPGAAPQASTPKIGVRRERAVDDDIPTTPRLPPRADHASSAPQVPPRSRRGSSIIQPDSLISSHSSPADIPDLKPPKPPPRPPPTDDMPLKTGKDIVDNSVWYEYGCV</sequence>
<feature type="compositionally biased region" description="Low complexity" evidence="5">
    <location>
        <begin position="1368"/>
        <end position="1378"/>
    </location>
</feature>
<feature type="coiled-coil region" evidence="4">
    <location>
        <begin position="642"/>
        <end position="856"/>
    </location>
</feature>
<keyword evidence="8" id="KW-1185">Reference proteome</keyword>
<dbReference type="Pfam" id="PF19047">
    <property type="entry name" value="HOOK_N"/>
    <property type="match status" value="1"/>
</dbReference>
<feature type="compositionally biased region" description="Polar residues" evidence="5">
    <location>
        <begin position="1599"/>
        <end position="1614"/>
    </location>
</feature>
<feature type="coiled-coil region" evidence="4">
    <location>
        <begin position="556"/>
        <end position="607"/>
    </location>
</feature>
<name>A0AAW0XP22_CHEQU</name>
<dbReference type="GO" id="GO:0051959">
    <property type="term" value="F:dynein light intermediate chain binding"/>
    <property type="evidence" value="ECO:0007669"/>
    <property type="project" value="TreeGrafter"/>
</dbReference>
<feature type="compositionally biased region" description="Polar residues" evidence="5">
    <location>
        <begin position="1414"/>
        <end position="1423"/>
    </location>
</feature>
<dbReference type="PANTHER" id="PTHR18947:SF28">
    <property type="entry name" value="GIRDIN, ISOFORM A"/>
    <property type="match status" value="1"/>
</dbReference>
<dbReference type="InterPro" id="IPR036872">
    <property type="entry name" value="CH_dom_sf"/>
</dbReference>
<comment type="caution">
    <text evidence="7">The sequence shown here is derived from an EMBL/GenBank/DDBJ whole genome shotgun (WGS) entry which is preliminary data.</text>
</comment>
<evidence type="ECO:0000256" key="3">
    <source>
        <dbReference type="ARBA" id="ARBA00023054"/>
    </source>
</evidence>
<dbReference type="GO" id="GO:0005737">
    <property type="term" value="C:cytoplasm"/>
    <property type="evidence" value="ECO:0007669"/>
    <property type="project" value="UniProtKB-SubCell"/>
</dbReference>
<evidence type="ECO:0000313" key="7">
    <source>
        <dbReference type="EMBL" id="KAK8741038.1"/>
    </source>
</evidence>
<feature type="coiled-coil region" evidence="4">
    <location>
        <begin position="907"/>
        <end position="970"/>
    </location>
</feature>
<feature type="non-terminal residue" evidence="7">
    <location>
        <position position="1"/>
    </location>
</feature>
<feature type="region of interest" description="Disordered" evidence="5">
    <location>
        <begin position="1442"/>
        <end position="1644"/>
    </location>
</feature>
<keyword evidence="2" id="KW-0963">Cytoplasm</keyword>
<evidence type="ECO:0000256" key="2">
    <source>
        <dbReference type="ARBA" id="ARBA00022490"/>
    </source>
</evidence>
<dbReference type="Gene3D" id="1.10.287.1490">
    <property type="match status" value="2"/>
</dbReference>
<feature type="coiled-coil region" evidence="4">
    <location>
        <begin position="211"/>
        <end position="376"/>
    </location>
</feature>
<comment type="subcellular location">
    <subcellularLocation>
        <location evidence="1">Cytoplasm</location>
    </subcellularLocation>
</comment>
<feature type="compositionally biased region" description="Low complexity" evidence="5">
    <location>
        <begin position="1509"/>
        <end position="1527"/>
    </location>
</feature>
<feature type="coiled-coil region" evidence="4">
    <location>
        <begin position="492"/>
        <end position="526"/>
    </location>
</feature>
<proteinExistence type="predicted"/>
<evidence type="ECO:0000313" key="8">
    <source>
        <dbReference type="Proteomes" id="UP001445076"/>
    </source>
</evidence>
<dbReference type="Gene3D" id="1.10.418.10">
    <property type="entry name" value="Calponin-like domain"/>
    <property type="match status" value="1"/>
</dbReference>
<evidence type="ECO:0000259" key="6">
    <source>
        <dbReference type="Pfam" id="PF19047"/>
    </source>
</evidence>
<dbReference type="GO" id="GO:0031122">
    <property type="term" value="P:cytoplasmic microtubule organization"/>
    <property type="evidence" value="ECO:0007669"/>
    <property type="project" value="TreeGrafter"/>
</dbReference>
<feature type="region of interest" description="Disordered" evidence="5">
    <location>
        <begin position="1318"/>
        <end position="1428"/>
    </location>
</feature>
<dbReference type="GO" id="GO:0030705">
    <property type="term" value="P:cytoskeleton-dependent intracellular transport"/>
    <property type="evidence" value="ECO:0007669"/>
    <property type="project" value="InterPro"/>
</dbReference>
<organism evidence="7 8">
    <name type="scientific">Cherax quadricarinatus</name>
    <name type="common">Australian red claw crayfish</name>
    <dbReference type="NCBI Taxonomy" id="27406"/>
    <lineage>
        <taxon>Eukaryota</taxon>
        <taxon>Metazoa</taxon>
        <taxon>Ecdysozoa</taxon>
        <taxon>Arthropoda</taxon>
        <taxon>Crustacea</taxon>
        <taxon>Multicrustacea</taxon>
        <taxon>Malacostraca</taxon>
        <taxon>Eumalacostraca</taxon>
        <taxon>Eucarida</taxon>
        <taxon>Decapoda</taxon>
        <taxon>Pleocyemata</taxon>
        <taxon>Astacidea</taxon>
        <taxon>Parastacoidea</taxon>
        <taxon>Parastacidae</taxon>
        <taxon>Cherax</taxon>
    </lineage>
</organism>
<evidence type="ECO:0000256" key="5">
    <source>
        <dbReference type="SAM" id="MobiDB-lite"/>
    </source>
</evidence>
<feature type="coiled-coil region" evidence="4">
    <location>
        <begin position="410"/>
        <end position="466"/>
    </location>
</feature>
<evidence type="ECO:0000256" key="1">
    <source>
        <dbReference type="ARBA" id="ARBA00004496"/>
    </source>
</evidence>
<dbReference type="Proteomes" id="UP001445076">
    <property type="component" value="Unassembled WGS sequence"/>
</dbReference>
<dbReference type="GO" id="GO:0008017">
    <property type="term" value="F:microtubule binding"/>
    <property type="evidence" value="ECO:0007669"/>
    <property type="project" value="TreeGrafter"/>
</dbReference>